<feature type="region of interest" description="Disordered" evidence="1">
    <location>
        <begin position="138"/>
        <end position="158"/>
    </location>
</feature>
<dbReference type="Proteomes" id="UP000295604">
    <property type="component" value="Unassembled WGS sequence"/>
</dbReference>
<proteinExistence type="predicted"/>
<feature type="region of interest" description="Disordered" evidence="1">
    <location>
        <begin position="1"/>
        <end position="111"/>
    </location>
</feature>
<feature type="compositionally biased region" description="Pro residues" evidence="1">
    <location>
        <begin position="99"/>
        <end position="110"/>
    </location>
</feature>
<comment type="caution">
    <text evidence="2">The sequence shown here is derived from an EMBL/GenBank/DDBJ whole genome shotgun (WGS) entry which is preliminary data.</text>
</comment>
<feature type="compositionally biased region" description="Basic residues" evidence="1">
    <location>
        <begin position="1"/>
        <end position="20"/>
    </location>
</feature>
<protein>
    <submittedName>
        <fullName evidence="2">Uncharacterized protein</fullName>
    </submittedName>
</protein>
<feature type="compositionally biased region" description="Basic residues" evidence="1">
    <location>
        <begin position="74"/>
        <end position="98"/>
    </location>
</feature>
<organism evidence="2 3">
    <name type="scientific">Colletotrichum sidae</name>
    <dbReference type="NCBI Taxonomy" id="1347389"/>
    <lineage>
        <taxon>Eukaryota</taxon>
        <taxon>Fungi</taxon>
        <taxon>Dikarya</taxon>
        <taxon>Ascomycota</taxon>
        <taxon>Pezizomycotina</taxon>
        <taxon>Sordariomycetes</taxon>
        <taxon>Hypocreomycetidae</taxon>
        <taxon>Glomerellales</taxon>
        <taxon>Glomerellaceae</taxon>
        <taxon>Colletotrichum</taxon>
        <taxon>Colletotrichum orbiculare species complex</taxon>
    </lineage>
</organism>
<feature type="compositionally biased region" description="Basic and acidic residues" evidence="1">
    <location>
        <begin position="251"/>
        <end position="270"/>
    </location>
</feature>
<evidence type="ECO:0000256" key="1">
    <source>
        <dbReference type="SAM" id="MobiDB-lite"/>
    </source>
</evidence>
<evidence type="ECO:0000313" key="2">
    <source>
        <dbReference type="EMBL" id="TEA15893.1"/>
    </source>
</evidence>
<evidence type="ECO:0000313" key="3">
    <source>
        <dbReference type="Proteomes" id="UP000295604"/>
    </source>
</evidence>
<dbReference type="AlphaFoldDB" id="A0A4R8TDL8"/>
<keyword evidence="3" id="KW-1185">Reference proteome</keyword>
<name>A0A4R8TDL8_9PEZI</name>
<feature type="compositionally biased region" description="Low complexity" evidence="1">
    <location>
        <begin position="33"/>
        <end position="45"/>
    </location>
</feature>
<feature type="compositionally biased region" description="Basic residues" evidence="1">
    <location>
        <begin position="46"/>
        <end position="62"/>
    </location>
</feature>
<sequence>MGHARHHLRLHPLLRPRRPRHDPLPPPPPRPHVPTLAPPQLVLLHLSRRPPLRNRRLRRPRPLRAQEPVQPRLLHPKLLLHRHRPRLPRSGHLRRPLRPHPPPRPPPLPRPAEVRAVLLHRERRRRHNHADLGRRAGWRQAVPPRGPGGGEQHPPRRFGVPGLLHRVLRRRDRLVFVSGEAACERARVDGLRGRVCGRDVAGVPADVLPPRGDGGGTRRTPLLERGLLRRPRVRTRRSGRDSVCRLAPRPLRREEGVRRPGRRREGEGSQ</sequence>
<accession>A0A4R8TDL8</accession>
<gene>
    <name evidence="2" type="ORF">C8034_v001528</name>
</gene>
<dbReference type="EMBL" id="QAPF01000122">
    <property type="protein sequence ID" value="TEA15893.1"/>
    <property type="molecule type" value="Genomic_DNA"/>
</dbReference>
<reference evidence="2 3" key="1">
    <citation type="submission" date="2018-11" db="EMBL/GenBank/DDBJ databases">
        <title>Genome sequence and assembly of Colletotrichum sidae.</title>
        <authorList>
            <person name="Gan P."/>
            <person name="Shirasu K."/>
        </authorList>
    </citation>
    <scope>NUCLEOTIDE SEQUENCE [LARGE SCALE GENOMIC DNA]</scope>
    <source>
        <strain evidence="2 3">CBS 518.97</strain>
    </source>
</reference>
<feature type="region of interest" description="Disordered" evidence="1">
    <location>
        <begin position="232"/>
        <end position="270"/>
    </location>
</feature>